<gene>
    <name evidence="6" type="ORF">GO755_26845</name>
</gene>
<keyword evidence="4" id="KW-0732">Signal</keyword>
<name>A0A7K1SJD2_9BACT</name>
<dbReference type="Gene3D" id="2.40.170.20">
    <property type="entry name" value="TonB-dependent receptor, beta-barrel domain"/>
    <property type="match status" value="1"/>
</dbReference>
<feature type="signal peptide" evidence="4">
    <location>
        <begin position="1"/>
        <end position="21"/>
    </location>
</feature>
<dbReference type="Pfam" id="PF13620">
    <property type="entry name" value="CarboxypepD_reg"/>
    <property type="match status" value="1"/>
</dbReference>
<evidence type="ECO:0000256" key="2">
    <source>
        <dbReference type="ARBA" id="ARBA00023136"/>
    </source>
</evidence>
<dbReference type="GO" id="GO:0009279">
    <property type="term" value="C:cell outer membrane"/>
    <property type="evidence" value="ECO:0007669"/>
    <property type="project" value="UniProtKB-SubCell"/>
</dbReference>
<dbReference type="InterPro" id="IPR008969">
    <property type="entry name" value="CarboxyPept-like_regulatory"/>
</dbReference>
<feature type="chain" id="PRO_5029741996" evidence="4">
    <location>
        <begin position="22"/>
        <end position="816"/>
    </location>
</feature>
<evidence type="ECO:0000313" key="6">
    <source>
        <dbReference type="EMBL" id="MVM33686.1"/>
    </source>
</evidence>
<evidence type="ECO:0000313" key="7">
    <source>
        <dbReference type="Proteomes" id="UP000436006"/>
    </source>
</evidence>
<feature type="domain" description="Outer membrane protein beta-barrel" evidence="5">
    <location>
        <begin position="384"/>
        <end position="791"/>
    </location>
</feature>
<dbReference type="InterPro" id="IPR041700">
    <property type="entry name" value="OMP_b-brl_3"/>
</dbReference>
<keyword evidence="2" id="KW-0472">Membrane</keyword>
<sequence>MNRYFLLPLAMLAILCTPTKAQSITGKISGQIRDPQNRALPGATVILQERQDSTVKKVSLSDTDGAFEVKNLPKGDYVLSCSYVGFQAYKSGLLTITETQTALRLPVIVLQASTPKTLNEVVVTAKKPLVEQKIDRLIVNVDAMLTAAGGNALDVLAKSPGVMVSTNDDISLNGKRNVLVLIDDRPTYMSAQDLAAYLRSLPGGLLDKVELISNPPARYDAAGGAIINIVLKKNRAAGFNGSLNLGYNQGRYGRSNNALLLNYRTKKFNIFTNSSFSRDRNFSEETYSRYFFTDAGLPQSTILQTSQSNYTSNGWNGRIGMDYVASPKTTIGILFTSSTRPKSDRLDYTSNQYTGLMQLDSVSKGYTDGHYQSRNTGLNLNLSHKFDSTGKLLMANVDYLTFQTNTNQFSPIDTYRPDGQLANTQERLFIIPSTVRIYAGKLDYTQPLAGKAEFSAGLKSSYVMTDTESNWFNQTGDGSVPDYGKSNHFQYTEAINAAYVNLKKEWSRWAIQTGLRLENTQSTGHQLANPATVDSTFHRSYTWQFPSLYLSYKLDKRGDNTLVLSYSKRIRRPGYQQLNPFLFFQDRYSYSGGNPNLIPGYGQSIDLRYTYKHYLGVTLAYSWDKNGINPITKAVGDQFITRPQNFYQGHSLGIIPNVSFSPTSWWTVNISAVLLAIRNQGNAAGVTIDQQSNLHEVETMNQFQLGKTWSAELTGFFPGSQFFAQTKSSSIYNISAGLQKTILQRQGTLRLTVNDIFYTLVMHSQTVALNQISAFYTRQSDTRRVGLSFMYRFGKEANARKRNTVGSAEDEKMRTN</sequence>
<proteinExistence type="predicted"/>
<dbReference type="RefSeq" id="WP_157588401.1">
    <property type="nucleotide sequence ID" value="NZ_WPIN01000012.1"/>
</dbReference>
<keyword evidence="3" id="KW-0998">Cell outer membrane</keyword>
<evidence type="ECO:0000256" key="4">
    <source>
        <dbReference type="SAM" id="SignalP"/>
    </source>
</evidence>
<comment type="subcellular location">
    <subcellularLocation>
        <location evidence="1">Cell outer membrane</location>
    </subcellularLocation>
</comment>
<evidence type="ECO:0000256" key="3">
    <source>
        <dbReference type="ARBA" id="ARBA00023237"/>
    </source>
</evidence>
<reference evidence="6 7" key="1">
    <citation type="submission" date="2019-12" db="EMBL/GenBank/DDBJ databases">
        <title>Spirosoma sp. HMF4905 genome sequencing and assembly.</title>
        <authorList>
            <person name="Kang H."/>
            <person name="Cha I."/>
            <person name="Kim H."/>
            <person name="Joh K."/>
        </authorList>
    </citation>
    <scope>NUCLEOTIDE SEQUENCE [LARGE SCALE GENOMIC DNA]</scope>
    <source>
        <strain evidence="6 7">HMF4905</strain>
    </source>
</reference>
<protein>
    <submittedName>
        <fullName evidence="6">Outer membrane beta-barrel protein</fullName>
    </submittedName>
</protein>
<dbReference type="Gene3D" id="2.60.40.1120">
    <property type="entry name" value="Carboxypeptidase-like, regulatory domain"/>
    <property type="match status" value="1"/>
</dbReference>
<dbReference type="AlphaFoldDB" id="A0A7K1SJD2"/>
<evidence type="ECO:0000256" key="1">
    <source>
        <dbReference type="ARBA" id="ARBA00004442"/>
    </source>
</evidence>
<dbReference type="Gene3D" id="2.170.130.10">
    <property type="entry name" value="TonB-dependent receptor, plug domain"/>
    <property type="match status" value="1"/>
</dbReference>
<accession>A0A7K1SJD2</accession>
<comment type="caution">
    <text evidence="6">The sequence shown here is derived from an EMBL/GenBank/DDBJ whole genome shotgun (WGS) entry which is preliminary data.</text>
</comment>
<dbReference type="InterPro" id="IPR036942">
    <property type="entry name" value="Beta-barrel_TonB_sf"/>
</dbReference>
<dbReference type="InterPro" id="IPR037066">
    <property type="entry name" value="Plug_dom_sf"/>
</dbReference>
<organism evidence="6 7">
    <name type="scientific">Spirosoma arboris</name>
    <dbReference type="NCBI Taxonomy" id="2682092"/>
    <lineage>
        <taxon>Bacteria</taxon>
        <taxon>Pseudomonadati</taxon>
        <taxon>Bacteroidota</taxon>
        <taxon>Cytophagia</taxon>
        <taxon>Cytophagales</taxon>
        <taxon>Cytophagaceae</taxon>
        <taxon>Spirosoma</taxon>
    </lineage>
</organism>
<dbReference type="Pfam" id="PF14905">
    <property type="entry name" value="OMP_b-brl_3"/>
    <property type="match status" value="1"/>
</dbReference>
<dbReference type="Proteomes" id="UP000436006">
    <property type="component" value="Unassembled WGS sequence"/>
</dbReference>
<evidence type="ECO:0000259" key="5">
    <source>
        <dbReference type="Pfam" id="PF14905"/>
    </source>
</evidence>
<dbReference type="SUPFAM" id="SSF56935">
    <property type="entry name" value="Porins"/>
    <property type="match status" value="1"/>
</dbReference>
<keyword evidence="7" id="KW-1185">Reference proteome</keyword>
<dbReference type="SUPFAM" id="SSF49464">
    <property type="entry name" value="Carboxypeptidase regulatory domain-like"/>
    <property type="match status" value="1"/>
</dbReference>
<dbReference type="EMBL" id="WPIN01000012">
    <property type="protein sequence ID" value="MVM33686.1"/>
    <property type="molecule type" value="Genomic_DNA"/>
</dbReference>